<dbReference type="KEGG" id="hcz:G9Q37_12025"/>
<dbReference type="RefSeq" id="WP_166227422.1">
    <property type="nucleotide sequence ID" value="NZ_CP049989.1"/>
</dbReference>
<dbReference type="Proteomes" id="UP000503162">
    <property type="component" value="Chromosome"/>
</dbReference>
<gene>
    <name evidence="1" type="ORF">G9Q37_12025</name>
</gene>
<organism evidence="1 2">
    <name type="scientific">Hydrogenophaga crocea</name>
    <dbReference type="NCBI Taxonomy" id="2716225"/>
    <lineage>
        <taxon>Bacteria</taxon>
        <taxon>Pseudomonadati</taxon>
        <taxon>Pseudomonadota</taxon>
        <taxon>Betaproteobacteria</taxon>
        <taxon>Burkholderiales</taxon>
        <taxon>Comamonadaceae</taxon>
        <taxon>Hydrogenophaga</taxon>
    </lineage>
</organism>
<evidence type="ECO:0000313" key="2">
    <source>
        <dbReference type="Proteomes" id="UP000503162"/>
    </source>
</evidence>
<name>A0A6G8IIM4_9BURK</name>
<reference evidence="1 2" key="1">
    <citation type="submission" date="2020-03" db="EMBL/GenBank/DDBJ databases">
        <title>Hydrogenophaga sp. nov. isolated from cyanobacterial mat.</title>
        <authorList>
            <person name="Thorat V."/>
            <person name="Kirdat K."/>
            <person name="Tiwarekar B."/>
            <person name="Costa E.D."/>
            <person name="Yadav A."/>
        </authorList>
    </citation>
    <scope>NUCLEOTIDE SEQUENCE [LARGE SCALE GENOMIC DNA]</scope>
    <source>
        <strain evidence="1 2">BA0156</strain>
    </source>
</reference>
<sequence length="124" mass="13899">MDRQPHHAAGRASPPGGWAVALLARCLHLALGPRARPKAAHLKDVMAIRAQLLHTIEDCSGVAALRLRRQIERARTPQELWLLRNDAFQLIAQRHDQRTAAQRIDALVKTFDGWLDPKQLARIG</sequence>
<accession>A0A6G8IIM4</accession>
<keyword evidence="2" id="KW-1185">Reference proteome</keyword>
<evidence type="ECO:0000313" key="1">
    <source>
        <dbReference type="EMBL" id="QIM52820.1"/>
    </source>
</evidence>
<protein>
    <submittedName>
        <fullName evidence="1">Uncharacterized protein</fullName>
    </submittedName>
</protein>
<proteinExistence type="predicted"/>
<dbReference type="AlphaFoldDB" id="A0A6G8IIM4"/>
<dbReference type="EMBL" id="CP049989">
    <property type="protein sequence ID" value="QIM52820.1"/>
    <property type="molecule type" value="Genomic_DNA"/>
</dbReference>